<dbReference type="AlphaFoldDB" id="A0A1V3WRG9"/>
<feature type="region of interest" description="Disordered" evidence="1">
    <location>
        <begin position="1"/>
        <end position="28"/>
    </location>
</feature>
<proteinExistence type="predicted"/>
<gene>
    <name evidence="2" type="ORF">BZL29_6069</name>
</gene>
<reference evidence="2 3" key="1">
    <citation type="submission" date="2017-02" db="EMBL/GenBank/DDBJ databases">
        <title>Complete genome sequences of Mycobacterium kansasii strains isolated from rhesus macaques.</title>
        <authorList>
            <person name="Panda A."/>
            <person name="Nagaraj S."/>
            <person name="Zhao X."/>
            <person name="Tettelin H."/>
            <person name="Detolla L.J."/>
        </authorList>
    </citation>
    <scope>NUCLEOTIDE SEQUENCE [LARGE SCALE GENOMIC DNA]</scope>
    <source>
        <strain evidence="2 3">11-3469</strain>
    </source>
</reference>
<evidence type="ECO:0000313" key="2">
    <source>
        <dbReference type="EMBL" id="OOK69422.1"/>
    </source>
</evidence>
<dbReference type="Proteomes" id="UP000188532">
    <property type="component" value="Unassembled WGS sequence"/>
</dbReference>
<accession>A0A1V3WRG9</accession>
<comment type="caution">
    <text evidence="2">The sequence shown here is derived from an EMBL/GenBank/DDBJ whole genome shotgun (WGS) entry which is preliminary data.</text>
</comment>
<evidence type="ECO:0000313" key="3">
    <source>
        <dbReference type="Proteomes" id="UP000188532"/>
    </source>
</evidence>
<evidence type="ECO:0000256" key="1">
    <source>
        <dbReference type="SAM" id="MobiDB-lite"/>
    </source>
</evidence>
<sequence length="50" mass="5119">MSRILGAARRVSAVPQADNDPNAASRYGYAPDIAPGSVGCEKSVLGSRGE</sequence>
<protein>
    <submittedName>
        <fullName evidence="2">Uncharacterized protein</fullName>
    </submittedName>
</protein>
<name>A0A1V3WRG9_MYCKA</name>
<organism evidence="2 3">
    <name type="scientific">Mycobacterium kansasii</name>
    <dbReference type="NCBI Taxonomy" id="1768"/>
    <lineage>
        <taxon>Bacteria</taxon>
        <taxon>Bacillati</taxon>
        <taxon>Actinomycetota</taxon>
        <taxon>Actinomycetes</taxon>
        <taxon>Mycobacteriales</taxon>
        <taxon>Mycobacteriaceae</taxon>
        <taxon>Mycobacterium</taxon>
    </lineage>
</organism>
<dbReference type="EMBL" id="MVBN01000007">
    <property type="protein sequence ID" value="OOK69422.1"/>
    <property type="molecule type" value="Genomic_DNA"/>
</dbReference>